<dbReference type="InterPro" id="IPR006626">
    <property type="entry name" value="PbH1"/>
</dbReference>
<dbReference type="Gene3D" id="2.160.20.10">
    <property type="entry name" value="Single-stranded right-handed beta-helix, Pectin lyase-like"/>
    <property type="match status" value="1"/>
</dbReference>
<name>A0A7X4YR38_9BACL</name>
<dbReference type="PROSITE" id="PS50853">
    <property type="entry name" value="FN3"/>
    <property type="match status" value="1"/>
</dbReference>
<evidence type="ECO:0000256" key="1">
    <source>
        <dbReference type="SAM" id="MobiDB-lite"/>
    </source>
</evidence>
<feature type="chain" id="PRO_5030564812" description="S-layer homology domain-containing protein" evidence="2">
    <location>
        <begin position="31"/>
        <end position="1741"/>
    </location>
</feature>
<dbReference type="InterPro" id="IPR013783">
    <property type="entry name" value="Ig-like_fold"/>
</dbReference>
<dbReference type="InterPro" id="IPR036116">
    <property type="entry name" value="FN3_sf"/>
</dbReference>
<feature type="region of interest" description="Disordered" evidence="1">
    <location>
        <begin position="1500"/>
        <end position="1543"/>
    </location>
</feature>
<dbReference type="PANTHER" id="PTHR43308">
    <property type="entry name" value="OUTER MEMBRANE PROTEIN ALPHA-RELATED"/>
    <property type="match status" value="1"/>
</dbReference>
<dbReference type="InterPro" id="IPR003961">
    <property type="entry name" value="FN3_dom"/>
</dbReference>
<evidence type="ECO:0008006" key="7">
    <source>
        <dbReference type="Google" id="ProtNLM"/>
    </source>
</evidence>
<feature type="domain" description="Fibronectin type-III" evidence="3">
    <location>
        <begin position="463"/>
        <end position="553"/>
    </location>
</feature>
<dbReference type="InterPro" id="IPR012334">
    <property type="entry name" value="Pectin_lyas_fold"/>
</dbReference>
<dbReference type="InterPro" id="IPR024535">
    <property type="entry name" value="RHGA/B-epi-like_pectate_lyase"/>
</dbReference>
<dbReference type="CDD" id="cd00063">
    <property type="entry name" value="FN3"/>
    <property type="match status" value="1"/>
</dbReference>
<dbReference type="InterPro" id="IPR051465">
    <property type="entry name" value="Cell_Envelope_Struct_Comp"/>
</dbReference>
<dbReference type="Pfam" id="PF00395">
    <property type="entry name" value="SLH"/>
    <property type="match status" value="3"/>
</dbReference>
<protein>
    <recommendedName>
        <fullName evidence="7">S-layer homology domain-containing protein</fullName>
    </recommendedName>
</protein>
<dbReference type="Gene3D" id="2.60.40.10">
    <property type="entry name" value="Immunoglobulins"/>
    <property type="match status" value="2"/>
</dbReference>
<dbReference type="Proteomes" id="UP000558113">
    <property type="component" value="Unassembled WGS sequence"/>
</dbReference>
<evidence type="ECO:0000259" key="4">
    <source>
        <dbReference type="PROSITE" id="PS51272"/>
    </source>
</evidence>
<dbReference type="SUPFAM" id="SSF49373">
    <property type="entry name" value="Invasin/intimin cell-adhesion fragments"/>
    <property type="match status" value="1"/>
</dbReference>
<organism evidence="5 6">
    <name type="scientific">Paenibacillus sacheonensis</name>
    <dbReference type="NCBI Taxonomy" id="742054"/>
    <lineage>
        <taxon>Bacteria</taxon>
        <taxon>Bacillati</taxon>
        <taxon>Bacillota</taxon>
        <taxon>Bacilli</taxon>
        <taxon>Bacillales</taxon>
        <taxon>Paenibacillaceae</taxon>
        <taxon>Paenibacillus</taxon>
    </lineage>
</organism>
<dbReference type="Gene3D" id="1.20.1270.90">
    <property type="entry name" value="AF1782-like"/>
    <property type="match status" value="1"/>
</dbReference>
<dbReference type="SMART" id="SM00710">
    <property type="entry name" value="PbH1"/>
    <property type="match status" value="5"/>
</dbReference>
<feature type="signal peptide" evidence="2">
    <location>
        <begin position="1"/>
        <end position="30"/>
    </location>
</feature>
<dbReference type="EMBL" id="JAAAMU010000006">
    <property type="protein sequence ID" value="NBC70019.1"/>
    <property type="molecule type" value="Genomic_DNA"/>
</dbReference>
<gene>
    <name evidence="5" type="ORF">GT003_13560</name>
</gene>
<sequence>MKQIGNKRLRSWLGGALAAIIAISPLTAYAEEGGAGAASASAASIYAYDTATKGAWNGTYGSDGYVLFGYDGREAEAIENQGDGKETALYDSDVAARPSYVDEQDGHMYSVDPNARAWVKLTDQSANTDVLAPPAGSGLTKTDAFISRGTPGDDGDIRQFKFVLNDNEEHLFTVYFAQDMNHKYYSVKDLDGKALVGTFRGMKTHTPPLPDAPGLPEGWNGLGSAAYITFKVKGSFVFEVMGPWSEGPAGMFFDPVPSDHPPADAAEAGLVATDNDTHGDWIGHYGADGHILFGYNYTGAVPGDNPAWGTWLLMKAAQYDYAVKPGYLNKFTYNINGDLWAKSSASDDASLTLPSDAASPAKHDTYGAGGGPGLFSFELNDNEWHQFTFYSNQVPNNDIQVTFQGNQGQTLIPKHAIPKNTFDGGAYVTYFVKGSFTMRLDKADSDMTFGPQAFFFDELADNALSDFSAAYEDPRSASLQWTNGNPSSNVLIERAEQPEGPFVQIGRAESGVHAYTDANLNAGTTYYYRLRIQEGTRYSMPSAGVASVTTPAYRQAELAFSSDAYRSPDAGAPIRLTATLEANGEPVAGKSIVFELSGPTVGDYIPANLGTAVTNQDGIAAFEFTPGYLGAFQVQASSGADDVLQIAAASAEASLTIGNPSWEHPPVVYKVSDAVKPGELISINGYGMKADDPDDIQVKLQAHTGVSGSLPSDSAVSLAIAQRDQRDGYFLMTEFSENLPAGLYDLWVGNEYGWSKPTVLNIARPLFISEYEAWTGQSIEISGRNMLAEQFGLQSSTKVRLTRPSGTIEQKLIRYTPYSLTFEVKAPQGVYGVEVSNDGGTAWNALSSGQTLTVVPKKQDPLQLGVAWAGDFNWDARFSVLSYGAVNDDDKDDTAAVIDAIEAAKTAGGGVVYFPAGDYYVGRIPMYADIVLLGENRDSTHLIYNSARANMFESEGDGAVNGHYGVSGFTVSLKDEAKRPDMFFAWGQPWSDAAGNMKLRTASEMFIHNVKLDYDLDSGFGQATPDPYAGMRGLGVVIIGQERFLVKDSDFSGWSAGITHAYLNEYTSYLGNDFRYSHEGYLQTVSNYSFAVGNTIHGPGWKRGMMKDNHGIFGRANVHMENNEVYDVGSDYNDGETYAVDSPAGNFNMGYVTNATADTLTTAPIAPYQDYAVMFNELAVQIVSGRGMGQLREVTGIEGNRLTIEGTWDVIPDGTSRFTLISPNDNVTIYNNYAENASKGIYIFGNSFDVVAANNHQKDTEGAFVWTALIQDAPAFVPAAHVAIRDNDFSGVSPKTQTGGILLNTQRYGSSGRYFSVGAYNIELRNNQLVGVPSAVPNNLSEAPYESGIVFWSGLKSSDLITDGYSGDATNLLVQNNKLSGFNRGISLTLGDYGILMADNTFNQVGEPVYNAGKDRVAGEAENVINLGGEASVDKGTLQQLYAAEIALNRSEASYEVPSWTAYSVALGSAEAVLNDGTATERTAQTALHALRSAIASLAPISVSPPGGGENPNTAPPRGNETAVPPSGGEDPDVTQPAAEKAWPAKGEAVHYNGPYLSGYSKDKIGPDNKLTRAEAVQLAYNLYERPTSQLKLGALSPYPDLDDAAWYAQAAAFSIQLELVRGYRDGTFRPDRDITRAEFLSLILHLRQLEPAATAAPFVDAQLHWAKPILDIAYSNGLIQGYPDGSFKPDSPITRAEAAALVNRLLQRGEEWTGTRAFADLPESHWAYDALMNAANGNNQ</sequence>
<evidence type="ECO:0000256" key="2">
    <source>
        <dbReference type="SAM" id="SignalP"/>
    </source>
</evidence>
<accession>A0A7X4YR38</accession>
<keyword evidence="6" id="KW-1185">Reference proteome</keyword>
<dbReference type="Pfam" id="PF12708">
    <property type="entry name" value="Pect-lyase_RHGA_epim"/>
    <property type="match status" value="1"/>
</dbReference>
<dbReference type="RefSeq" id="WP_161698532.1">
    <property type="nucleotide sequence ID" value="NZ_JAAAMU010000006.1"/>
</dbReference>
<evidence type="ECO:0000313" key="6">
    <source>
        <dbReference type="Proteomes" id="UP000558113"/>
    </source>
</evidence>
<feature type="domain" description="SLH" evidence="4">
    <location>
        <begin position="1654"/>
        <end position="1717"/>
    </location>
</feature>
<dbReference type="InterPro" id="IPR008964">
    <property type="entry name" value="Invasin/intimin_cell_adhesion"/>
</dbReference>
<proteinExistence type="predicted"/>
<dbReference type="SUPFAM" id="SSF49265">
    <property type="entry name" value="Fibronectin type III"/>
    <property type="match status" value="1"/>
</dbReference>
<dbReference type="SUPFAM" id="SSF51126">
    <property type="entry name" value="Pectin lyase-like"/>
    <property type="match status" value="1"/>
</dbReference>
<dbReference type="InterPro" id="IPR011050">
    <property type="entry name" value="Pectin_lyase_fold/virulence"/>
</dbReference>
<evidence type="ECO:0000313" key="5">
    <source>
        <dbReference type="EMBL" id="NBC70019.1"/>
    </source>
</evidence>
<feature type="domain" description="SLH" evidence="4">
    <location>
        <begin position="1595"/>
        <end position="1653"/>
    </location>
</feature>
<dbReference type="PROSITE" id="PS51272">
    <property type="entry name" value="SLH"/>
    <property type="match status" value="2"/>
</dbReference>
<dbReference type="OrthoDB" id="8428774at2"/>
<comment type="caution">
    <text evidence="5">The sequence shown here is derived from an EMBL/GenBank/DDBJ whole genome shotgun (WGS) entry which is preliminary data.</text>
</comment>
<reference evidence="5 6" key="1">
    <citation type="submission" date="2020-01" db="EMBL/GenBank/DDBJ databases">
        <title>Paenibacillus soybeanensis sp. nov. isolated from the nodules of soybean (Glycine max(L.) Merr).</title>
        <authorList>
            <person name="Wang H."/>
        </authorList>
    </citation>
    <scope>NUCLEOTIDE SEQUENCE [LARGE SCALE GENOMIC DNA]</scope>
    <source>
        <strain evidence="5 6">DSM 23054</strain>
    </source>
</reference>
<evidence type="ECO:0000259" key="3">
    <source>
        <dbReference type="PROSITE" id="PS50853"/>
    </source>
</evidence>
<dbReference type="InterPro" id="IPR001119">
    <property type="entry name" value="SLH_dom"/>
</dbReference>
<keyword evidence="2" id="KW-0732">Signal</keyword>